<dbReference type="EMBL" id="CP042187">
    <property type="protein sequence ID" value="QDS69574.1"/>
    <property type="molecule type" value="Genomic_DNA"/>
</dbReference>
<dbReference type="PANTHER" id="PTHR47843:SF5">
    <property type="entry name" value="BTB_POZ DOMAIN PROTEIN"/>
    <property type="match status" value="1"/>
</dbReference>
<evidence type="ECO:0000313" key="2">
    <source>
        <dbReference type="EMBL" id="QDS69574.1"/>
    </source>
</evidence>
<dbReference type="Proteomes" id="UP000316270">
    <property type="component" value="Chromosome 3"/>
</dbReference>
<dbReference type="STRING" id="50376.A0A517L1R0"/>
<dbReference type="Pfam" id="PF00651">
    <property type="entry name" value="BTB"/>
    <property type="match status" value="1"/>
</dbReference>
<proteinExistence type="predicted"/>
<dbReference type="SMART" id="SM00225">
    <property type="entry name" value="BTB"/>
    <property type="match status" value="1"/>
</dbReference>
<dbReference type="PANTHER" id="PTHR47843">
    <property type="entry name" value="BTB DOMAIN-CONTAINING PROTEIN-RELATED"/>
    <property type="match status" value="1"/>
</dbReference>
<gene>
    <name evidence="2" type="ORF">FKW77_008189</name>
</gene>
<evidence type="ECO:0000313" key="3">
    <source>
        <dbReference type="Proteomes" id="UP000316270"/>
    </source>
</evidence>
<feature type="domain" description="BTB" evidence="1">
    <location>
        <begin position="16"/>
        <end position="84"/>
    </location>
</feature>
<reference evidence="2 3" key="1">
    <citation type="submission" date="2019-07" db="EMBL/GenBank/DDBJ databases">
        <title>Finished genome of Venturia effusa.</title>
        <authorList>
            <person name="Young C.A."/>
            <person name="Cox M.P."/>
            <person name="Ganley A.R.D."/>
            <person name="David W.J."/>
        </authorList>
    </citation>
    <scope>NUCLEOTIDE SEQUENCE [LARGE SCALE GENOMIC DNA]</scope>
    <source>
        <strain evidence="3">albino</strain>
    </source>
</reference>
<dbReference type="OrthoDB" id="6359816at2759"/>
<sequence>MDMMDEVLKRHVGTYSDLTIVSGMREFKVHKFVLCGRSDWFEKATKKDAFVEGRTGVIKMDHDDSDAIAAMLAYLYTGTYEVTFPRNMSESSPEAPGHIMMFHLQVYTVADQLRIVDLKLHVEERFQIAASEYWKDPSFPATIQFAYSVAPPGLEGNELRKIVVELAVKNAKHLFTDKESSFSKMMEGNAEFGRDLSKRLAGKCFRF</sequence>
<dbReference type="AlphaFoldDB" id="A0A517L1R0"/>
<evidence type="ECO:0000259" key="1">
    <source>
        <dbReference type="PROSITE" id="PS50097"/>
    </source>
</evidence>
<dbReference type="InterPro" id="IPR011333">
    <property type="entry name" value="SKP1/BTB/POZ_sf"/>
</dbReference>
<accession>A0A517L1R0</accession>
<name>A0A517L1R0_9PEZI</name>
<dbReference type="SUPFAM" id="SSF54695">
    <property type="entry name" value="POZ domain"/>
    <property type="match status" value="1"/>
</dbReference>
<dbReference type="Gene3D" id="3.30.710.10">
    <property type="entry name" value="Potassium Channel Kv1.1, Chain A"/>
    <property type="match status" value="1"/>
</dbReference>
<organism evidence="2 3">
    <name type="scientific">Venturia effusa</name>
    <dbReference type="NCBI Taxonomy" id="50376"/>
    <lineage>
        <taxon>Eukaryota</taxon>
        <taxon>Fungi</taxon>
        <taxon>Dikarya</taxon>
        <taxon>Ascomycota</taxon>
        <taxon>Pezizomycotina</taxon>
        <taxon>Dothideomycetes</taxon>
        <taxon>Pleosporomycetidae</taxon>
        <taxon>Venturiales</taxon>
        <taxon>Venturiaceae</taxon>
        <taxon>Venturia</taxon>
    </lineage>
</organism>
<dbReference type="CDD" id="cd18186">
    <property type="entry name" value="BTB_POZ_ZBTB_KLHL-like"/>
    <property type="match status" value="1"/>
</dbReference>
<dbReference type="PROSITE" id="PS50097">
    <property type="entry name" value="BTB"/>
    <property type="match status" value="1"/>
</dbReference>
<dbReference type="InterPro" id="IPR000210">
    <property type="entry name" value="BTB/POZ_dom"/>
</dbReference>
<keyword evidence="3" id="KW-1185">Reference proteome</keyword>
<protein>
    <recommendedName>
        <fullName evidence="1">BTB domain-containing protein</fullName>
    </recommendedName>
</protein>